<feature type="transmembrane region" description="Helical" evidence="1">
    <location>
        <begin position="125"/>
        <end position="149"/>
    </location>
</feature>
<dbReference type="AlphaFoldDB" id="A0A0Q0UD62"/>
<feature type="transmembrane region" description="Helical" evidence="1">
    <location>
        <begin position="58"/>
        <end position="81"/>
    </location>
</feature>
<keyword evidence="3" id="KW-1185">Reference proteome</keyword>
<keyword evidence="1" id="KW-0812">Transmembrane</keyword>
<dbReference type="EMBL" id="LKST01000002">
    <property type="protein sequence ID" value="KQB84411.1"/>
    <property type="molecule type" value="Genomic_DNA"/>
</dbReference>
<feature type="transmembrane region" description="Helical" evidence="1">
    <location>
        <begin position="93"/>
        <end position="113"/>
    </location>
</feature>
<evidence type="ECO:0000256" key="1">
    <source>
        <dbReference type="SAM" id="Phobius"/>
    </source>
</evidence>
<evidence type="ECO:0000313" key="3">
    <source>
        <dbReference type="Proteomes" id="UP000050517"/>
    </source>
</evidence>
<dbReference type="Proteomes" id="UP000050517">
    <property type="component" value="Unassembled WGS sequence"/>
</dbReference>
<accession>A0A0Q0UD62</accession>
<keyword evidence="1" id="KW-0472">Membrane</keyword>
<dbReference type="PATRIC" id="fig|1544416.3.peg.1217"/>
<reference evidence="2 3" key="1">
    <citation type="submission" date="2015-10" db="EMBL/GenBank/DDBJ databases">
        <title>Corynebacteirum lowii and Corynebacterium oculi species nova, derived from human clinical disease and and emended description of Corynebacterium mastiditis.</title>
        <authorList>
            <person name="Bernard K."/>
            <person name="Pacheco A.L."/>
            <person name="Mcdougall C."/>
            <person name="Burtx T."/>
            <person name="Weibe D."/>
            <person name="Tyler S."/>
            <person name="Olson A.B."/>
            <person name="Cnockaert M."/>
            <person name="Eguchi H."/>
            <person name="Kuwahara T."/>
            <person name="Nakayama-Imaohji H."/>
            <person name="Boudewijins M."/>
            <person name="Van Hoecke F."/>
            <person name="Bernier A.-M."/>
            <person name="Vandamme P."/>
        </authorList>
    </citation>
    <scope>NUCLEOTIDE SEQUENCE [LARGE SCALE GENOMIC DNA]</scope>
    <source>
        <strain evidence="2 3">NML 130210</strain>
    </source>
</reference>
<organism evidence="2 3">
    <name type="scientific">Corynebacterium oculi</name>
    <dbReference type="NCBI Taxonomy" id="1544416"/>
    <lineage>
        <taxon>Bacteria</taxon>
        <taxon>Bacillati</taxon>
        <taxon>Actinomycetota</taxon>
        <taxon>Actinomycetes</taxon>
        <taxon>Mycobacteriales</taxon>
        <taxon>Corynebacteriaceae</taxon>
        <taxon>Corynebacterium</taxon>
    </lineage>
</organism>
<protein>
    <submittedName>
        <fullName evidence="2">Uncharacterized protein</fullName>
    </submittedName>
</protein>
<dbReference type="STRING" id="1544416.Cocul_01212"/>
<keyword evidence="1" id="KW-1133">Transmembrane helix</keyword>
<sequence>MSLLARVWGLVLGAELIHQVLSVVMTLMDTSALKAATKEMAQAQGVGEEIPESLLTTAAYLGVAFSGIIALSVVALLTWLLRVLHTGHKWAPAARRVTMIFAFYFVVRAVMVFSLTPGNTGVPVGFYAVDGSLQILAGVGAAVALVFVFRRETLVWTGEVKGE</sequence>
<evidence type="ECO:0000313" key="2">
    <source>
        <dbReference type="EMBL" id="KQB84411.1"/>
    </source>
</evidence>
<comment type="caution">
    <text evidence="2">The sequence shown here is derived from an EMBL/GenBank/DDBJ whole genome shotgun (WGS) entry which is preliminary data.</text>
</comment>
<name>A0A0Q0UD62_9CORY</name>
<proteinExistence type="predicted"/>
<gene>
    <name evidence="2" type="ORF">Cocul_01212</name>
</gene>